<keyword evidence="1" id="KW-1133">Transmembrane helix</keyword>
<accession>A0A1H3CNJ1</accession>
<gene>
    <name evidence="2" type="ORF">SAMN05444411_106214</name>
</gene>
<keyword evidence="1" id="KW-0472">Membrane</keyword>
<reference evidence="2 3" key="1">
    <citation type="submission" date="2016-10" db="EMBL/GenBank/DDBJ databases">
        <authorList>
            <person name="de Groot N.N."/>
        </authorList>
    </citation>
    <scope>NUCLEOTIDE SEQUENCE [LARGE SCALE GENOMIC DNA]</scope>
    <source>
        <strain evidence="2 3">DSM 24956</strain>
    </source>
</reference>
<dbReference type="STRING" id="762486.SAMN05444411_106214"/>
<dbReference type="RefSeq" id="WP_090123933.1">
    <property type="nucleotide sequence ID" value="NZ_FNNJ01000006.1"/>
</dbReference>
<dbReference type="OrthoDB" id="1441494at2"/>
<evidence type="ECO:0000256" key="1">
    <source>
        <dbReference type="SAM" id="Phobius"/>
    </source>
</evidence>
<dbReference type="AlphaFoldDB" id="A0A1H3CNJ1"/>
<dbReference type="EMBL" id="FNNJ01000006">
    <property type="protein sequence ID" value="SDX55687.1"/>
    <property type="molecule type" value="Genomic_DNA"/>
</dbReference>
<evidence type="ECO:0000313" key="2">
    <source>
        <dbReference type="EMBL" id="SDX55687.1"/>
    </source>
</evidence>
<protein>
    <submittedName>
        <fullName evidence="2">Uncharacterized protein</fullName>
    </submittedName>
</protein>
<sequence>MKKVLFTIVGGVLGLPLSYYFQPEMVRAKIGGISGYVKHFDEILEAKDLIGNVIIGVVVFAIIGFVIGYFMDKNASPKTD</sequence>
<name>A0A1H3CNJ1_9FLAO</name>
<organism evidence="2 3">
    <name type="scientific">Lutibacter oricola</name>
    <dbReference type="NCBI Taxonomy" id="762486"/>
    <lineage>
        <taxon>Bacteria</taxon>
        <taxon>Pseudomonadati</taxon>
        <taxon>Bacteroidota</taxon>
        <taxon>Flavobacteriia</taxon>
        <taxon>Flavobacteriales</taxon>
        <taxon>Flavobacteriaceae</taxon>
        <taxon>Lutibacter</taxon>
    </lineage>
</organism>
<keyword evidence="3" id="KW-1185">Reference proteome</keyword>
<keyword evidence="1" id="KW-0812">Transmembrane</keyword>
<feature type="transmembrane region" description="Helical" evidence="1">
    <location>
        <begin position="52"/>
        <end position="71"/>
    </location>
</feature>
<dbReference type="Proteomes" id="UP000199595">
    <property type="component" value="Unassembled WGS sequence"/>
</dbReference>
<evidence type="ECO:0000313" key="3">
    <source>
        <dbReference type="Proteomes" id="UP000199595"/>
    </source>
</evidence>
<proteinExistence type="predicted"/>